<comment type="caution">
    <text evidence="2">The sequence shown here is derived from an EMBL/GenBank/DDBJ whole genome shotgun (WGS) entry which is preliminary data.</text>
</comment>
<dbReference type="RefSeq" id="WP_379289373.1">
    <property type="nucleotide sequence ID" value="NZ_JBHTIU010000052.1"/>
</dbReference>
<sequence>MNIKEQIQLQPDWLKKVTVIHTQAKEAGGSFPILLPFAWDEVMCRQIEKESGPLLHIWRHPRAFVVGLRDRKLPYAEQAMDWLRGEGYDTAVRNSGGAAVPLDAGVVNLSLVLPNPEGKMDFHQDFRFMVSLLRQVISPWTDFVQDGEIRGSYCPGDYDLAIGGRKFCGIAQRRQARGFVIQAFVVVEGRGTDRASVARRFYEIASGGDSALAYPRVSDTSMGSLAELANVPSAEAFAQRTVEVVREAGGCLRESGPAELLNPEIEQTMTLLKNRYDR</sequence>
<reference evidence="3" key="1">
    <citation type="journal article" date="2019" name="Int. J. Syst. Evol. Microbiol.">
        <title>The Global Catalogue of Microorganisms (GCM) 10K type strain sequencing project: providing services to taxonomists for standard genome sequencing and annotation.</title>
        <authorList>
            <consortium name="The Broad Institute Genomics Platform"/>
            <consortium name="The Broad Institute Genome Sequencing Center for Infectious Disease"/>
            <person name="Wu L."/>
            <person name="Ma J."/>
        </authorList>
    </citation>
    <scope>NUCLEOTIDE SEQUENCE [LARGE SCALE GENOMIC DNA]</scope>
    <source>
        <strain evidence="3">CCUG 57263</strain>
    </source>
</reference>
<dbReference type="PROSITE" id="PS51733">
    <property type="entry name" value="BPL_LPL_CATALYTIC"/>
    <property type="match status" value="1"/>
</dbReference>
<dbReference type="PANTHER" id="PTHR43679:SF2">
    <property type="entry name" value="OCTANOYL-[GCVH]:PROTEIN N-OCTANOYLTRANSFERASE"/>
    <property type="match status" value="1"/>
</dbReference>
<dbReference type="Pfam" id="PF21948">
    <property type="entry name" value="LplA-B_cat"/>
    <property type="match status" value="1"/>
</dbReference>
<protein>
    <submittedName>
        <fullName evidence="2">Biotin/lipoate A/B protein ligase family protein</fullName>
    </submittedName>
</protein>
<dbReference type="InterPro" id="IPR050664">
    <property type="entry name" value="Octanoyltrans_LipM/LipL"/>
</dbReference>
<dbReference type="CDD" id="cd16443">
    <property type="entry name" value="LplA"/>
    <property type="match status" value="1"/>
</dbReference>
<dbReference type="GO" id="GO:0016874">
    <property type="term" value="F:ligase activity"/>
    <property type="evidence" value="ECO:0007669"/>
    <property type="project" value="UniProtKB-KW"/>
</dbReference>
<dbReference type="PANTHER" id="PTHR43679">
    <property type="entry name" value="OCTANOYLTRANSFERASE LIPM-RELATED"/>
    <property type="match status" value="1"/>
</dbReference>
<proteinExistence type="predicted"/>
<gene>
    <name evidence="2" type="ORF">ACFQ03_16065</name>
</gene>
<evidence type="ECO:0000313" key="2">
    <source>
        <dbReference type="EMBL" id="MFD0870671.1"/>
    </source>
</evidence>
<name>A0ABW3DCG4_9BACL</name>
<organism evidence="2 3">
    <name type="scientific">Paenibacillus residui</name>
    <dbReference type="NCBI Taxonomy" id="629724"/>
    <lineage>
        <taxon>Bacteria</taxon>
        <taxon>Bacillati</taxon>
        <taxon>Bacillota</taxon>
        <taxon>Bacilli</taxon>
        <taxon>Bacillales</taxon>
        <taxon>Paenibacillaceae</taxon>
        <taxon>Paenibacillus</taxon>
    </lineage>
</organism>
<dbReference type="Proteomes" id="UP001597120">
    <property type="component" value="Unassembled WGS sequence"/>
</dbReference>
<dbReference type="InterPro" id="IPR045864">
    <property type="entry name" value="aa-tRNA-synth_II/BPL/LPL"/>
</dbReference>
<dbReference type="EMBL" id="JBHTIU010000052">
    <property type="protein sequence ID" value="MFD0870671.1"/>
    <property type="molecule type" value="Genomic_DNA"/>
</dbReference>
<dbReference type="Gene3D" id="3.30.930.10">
    <property type="entry name" value="Bira Bifunctional Protein, Domain 2"/>
    <property type="match status" value="1"/>
</dbReference>
<keyword evidence="2" id="KW-0436">Ligase</keyword>
<evidence type="ECO:0000313" key="3">
    <source>
        <dbReference type="Proteomes" id="UP001597120"/>
    </source>
</evidence>
<dbReference type="SUPFAM" id="SSF55681">
    <property type="entry name" value="Class II aaRS and biotin synthetases"/>
    <property type="match status" value="1"/>
</dbReference>
<dbReference type="InterPro" id="IPR004143">
    <property type="entry name" value="BPL_LPL_catalytic"/>
</dbReference>
<evidence type="ECO:0000259" key="1">
    <source>
        <dbReference type="PROSITE" id="PS51733"/>
    </source>
</evidence>
<accession>A0ABW3DCG4</accession>
<keyword evidence="3" id="KW-1185">Reference proteome</keyword>
<feature type="domain" description="BPL/LPL catalytic" evidence="1">
    <location>
        <begin position="49"/>
        <end position="253"/>
    </location>
</feature>